<feature type="region of interest" description="Disordered" evidence="1">
    <location>
        <begin position="38"/>
        <end position="62"/>
    </location>
</feature>
<dbReference type="EMBL" id="FNVQ01000003">
    <property type="protein sequence ID" value="SEG68295.1"/>
    <property type="molecule type" value="Genomic_DNA"/>
</dbReference>
<gene>
    <name evidence="3" type="ORF">SAMN05444390_103209</name>
</gene>
<protein>
    <recommendedName>
        <fullName evidence="2">Transcriptional regulator SutA RNAP-binding domain-containing protein</fullName>
    </recommendedName>
</protein>
<proteinExistence type="predicted"/>
<dbReference type="AlphaFoldDB" id="A0A1H6C6P9"/>
<keyword evidence="4" id="KW-1185">Reference proteome</keyword>
<feature type="domain" description="Transcriptional regulator SutA RNAP-binding" evidence="2">
    <location>
        <begin position="10"/>
        <end position="42"/>
    </location>
</feature>
<dbReference type="OrthoDB" id="6077921at2"/>
<sequence>MHNQGMSKRPSKADIRKELERQVQDFVRDGGEIKRVRQGESGVEDGAAFQPPFSDGRPVQPRTPAMDVLAAIDARRKQAKQKPKPAPRQKPRKKVIYDDFGEPLREVWVEG</sequence>
<evidence type="ECO:0000313" key="3">
    <source>
        <dbReference type="EMBL" id="SEG68295.1"/>
    </source>
</evidence>
<evidence type="ECO:0000313" key="4">
    <source>
        <dbReference type="Proteomes" id="UP000236745"/>
    </source>
</evidence>
<dbReference type="InterPro" id="IPR049191">
    <property type="entry name" value="SutA_RBD"/>
</dbReference>
<accession>A0A1H6C6P9</accession>
<reference evidence="3 4" key="1">
    <citation type="submission" date="2016-10" db="EMBL/GenBank/DDBJ databases">
        <authorList>
            <person name="de Groot N.N."/>
        </authorList>
    </citation>
    <scope>NUCLEOTIDE SEQUENCE [LARGE SCALE GENOMIC DNA]</scope>
    <source>
        <strain evidence="3 4">DSM 22012</strain>
    </source>
</reference>
<feature type="compositionally biased region" description="Basic residues" evidence="1">
    <location>
        <begin position="77"/>
        <end position="94"/>
    </location>
</feature>
<dbReference type="Proteomes" id="UP000236745">
    <property type="component" value="Unassembled WGS sequence"/>
</dbReference>
<evidence type="ECO:0000256" key="1">
    <source>
        <dbReference type="SAM" id="MobiDB-lite"/>
    </source>
</evidence>
<name>A0A1H6C6P9_9GAMM</name>
<evidence type="ECO:0000259" key="2">
    <source>
        <dbReference type="Pfam" id="PF20661"/>
    </source>
</evidence>
<feature type="region of interest" description="Disordered" evidence="1">
    <location>
        <begin position="76"/>
        <end position="97"/>
    </location>
</feature>
<dbReference type="Pfam" id="PF20661">
    <property type="entry name" value="SutA-RBD"/>
    <property type="match status" value="1"/>
</dbReference>
<organism evidence="3 4">
    <name type="scientific">Marinobacterium lutimaris</name>
    <dbReference type="NCBI Taxonomy" id="568106"/>
    <lineage>
        <taxon>Bacteria</taxon>
        <taxon>Pseudomonadati</taxon>
        <taxon>Pseudomonadota</taxon>
        <taxon>Gammaproteobacteria</taxon>
        <taxon>Oceanospirillales</taxon>
        <taxon>Oceanospirillaceae</taxon>
        <taxon>Marinobacterium</taxon>
    </lineage>
</organism>